<name>A0A6M4AVI6_9SPHN</name>
<dbReference type="InterPro" id="IPR050498">
    <property type="entry name" value="Ycf3"/>
</dbReference>
<feature type="repeat" description="TPR" evidence="3">
    <location>
        <begin position="204"/>
        <end position="237"/>
    </location>
</feature>
<gene>
    <name evidence="5" type="ORF">GV829_08055</name>
</gene>
<evidence type="ECO:0000313" key="6">
    <source>
        <dbReference type="Proteomes" id="UP000503018"/>
    </source>
</evidence>
<evidence type="ECO:0000256" key="3">
    <source>
        <dbReference type="PROSITE-ProRule" id="PRU00339"/>
    </source>
</evidence>
<dbReference type="Proteomes" id="UP000503018">
    <property type="component" value="Chromosome"/>
</dbReference>
<dbReference type="PROSITE" id="PS50005">
    <property type="entry name" value="TPR"/>
    <property type="match status" value="1"/>
</dbReference>
<keyword evidence="6" id="KW-1185">Reference proteome</keyword>
<dbReference type="Pfam" id="PF14559">
    <property type="entry name" value="TPR_19"/>
    <property type="match status" value="1"/>
</dbReference>
<accession>A0A6M4AVI6</accession>
<dbReference type="Gene3D" id="1.25.40.10">
    <property type="entry name" value="Tetratricopeptide repeat domain"/>
    <property type="match status" value="1"/>
</dbReference>
<evidence type="ECO:0000256" key="2">
    <source>
        <dbReference type="ARBA" id="ARBA00022803"/>
    </source>
</evidence>
<evidence type="ECO:0000256" key="4">
    <source>
        <dbReference type="SAM" id="SignalP"/>
    </source>
</evidence>
<keyword evidence="4" id="KW-0732">Signal</keyword>
<dbReference type="InterPro" id="IPR019734">
    <property type="entry name" value="TPR_rpt"/>
</dbReference>
<dbReference type="PROSITE" id="PS51257">
    <property type="entry name" value="PROKAR_LIPOPROTEIN"/>
    <property type="match status" value="1"/>
</dbReference>
<feature type="chain" id="PRO_5027106302" evidence="4">
    <location>
        <begin position="30"/>
        <end position="386"/>
    </location>
</feature>
<dbReference type="RefSeq" id="WP_169945642.1">
    <property type="nucleotide sequence ID" value="NZ_CP053015.1"/>
</dbReference>
<dbReference type="EMBL" id="CP053015">
    <property type="protein sequence ID" value="QJQ32410.1"/>
    <property type="molecule type" value="Genomic_DNA"/>
</dbReference>
<dbReference type="KEGG" id="slan:GV829_08055"/>
<dbReference type="AlphaFoldDB" id="A0A6M4AVI6"/>
<dbReference type="InterPro" id="IPR011990">
    <property type="entry name" value="TPR-like_helical_dom_sf"/>
</dbReference>
<reference evidence="5 6" key="1">
    <citation type="submission" date="2020-01" db="EMBL/GenBank/DDBJ databases">
        <title>Sphingomonas sp. strain CSW-10.</title>
        <authorList>
            <person name="Chen W.-M."/>
        </authorList>
    </citation>
    <scope>NUCLEOTIDE SEQUENCE [LARGE SCALE GENOMIC DNA]</scope>
    <source>
        <strain evidence="5 6">CSW-10</strain>
    </source>
</reference>
<dbReference type="PANTHER" id="PTHR44858:SF1">
    <property type="entry name" value="UDP-N-ACETYLGLUCOSAMINE--PEPTIDE N-ACETYLGLUCOSAMINYLTRANSFERASE SPINDLY-RELATED"/>
    <property type="match status" value="1"/>
</dbReference>
<evidence type="ECO:0000313" key="5">
    <source>
        <dbReference type="EMBL" id="QJQ32410.1"/>
    </source>
</evidence>
<feature type="signal peptide" evidence="4">
    <location>
        <begin position="1"/>
        <end position="29"/>
    </location>
</feature>
<dbReference type="Pfam" id="PF13432">
    <property type="entry name" value="TPR_16"/>
    <property type="match status" value="2"/>
</dbReference>
<dbReference type="SMART" id="SM00028">
    <property type="entry name" value="TPR"/>
    <property type="match status" value="2"/>
</dbReference>
<sequence>MTSTTARTLPRNRLFTSAMAPLCLLAVLAGCSREADDAQAFARGQAAMAKGDYHVARVELMSAARLHPDDPKVATALARTLLELGDWLGARAAVADARRLGSTDPQLAVLEGEAAVLAGDQEALRAVLPTLAATPADKARLAAALAMMGDDKAGGLAAYRAAAASFPDDGRVHIEAGLAELTAGNVNGAAGHASRALALSPKLPGSHILAGRVAEAQGRREAALTAYDRAVAVSPSNVAANLGRAAALGDLQRFDEMEDVLDRVDVLQAGNPIAAYMRAKLLATQNKTGEALSLLNATGQKLENHLPALVLSAQLADREGFGSLAISRMRRAVLMAPGELHLSYLLAEMLFRNGERDAALAALAPFDSLSEQPVEVAQLRRQISSR</sequence>
<keyword evidence="2 3" id="KW-0802">TPR repeat</keyword>
<evidence type="ECO:0000256" key="1">
    <source>
        <dbReference type="ARBA" id="ARBA00022737"/>
    </source>
</evidence>
<dbReference type="PANTHER" id="PTHR44858">
    <property type="entry name" value="TETRATRICOPEPTIDE REPEAT PROTEIN 6"/>
    <property type="match status" value="1"/>
</dbReference>
<protein>
    <submittedName>
        <fullName evidence="5">Tetratricopeptide repeat protein</fullName>
    </submittedName>
</protein>
<organism evidence="5 6">
    <name type="scientific">Sphingomonas lacunae</name>
    <dbReference type="NCBI Taxonomy" id="2698828"/>
    <lineage>
        <taxon>Bacteria</taxon>
        <taxon>Pseudomonadati</taxon>
        <taxon>Pseudomonadota</taxon>
        <taxon>Alphaproteobacteria</taxon>
        <taxon>Sphingomonadales</taxon>
        <taxon>Sphingomonadaceae</taxon>
        <taxon>Sphingomonas</taxon>
    </lineage>
</organism>
<keyword evidence="1" id="KW-0677">Repeat</keyword>
<dbReference type="SUPFAM" id="SSF48452">
    <property type="entry name" value="TPR-like"/>
    <property type="match status" value="2"/>
</dbReference>
<proteinExistence type="predicted"/>